<evidence type="ECO:0000256" key="4">
    <source>
        <dbReference type="PROSITE-ProRule" id="PRU00708"/>
    </source>
</evidence>
<dbReference type="KEGG" id="jcu:105647270"/>
<keyword evidence="7" id="KW-1185">Reference proteome</keyword>
<dbReference type="Pfam" id="PF14432">
    <property type="entry name" value="DYW_deaminase"/>
    <property type="match status" value="1"/>
</dbReference>
<dbReference type="Pfam" id="PF13041">
    <property type="entry name" value="PPR_2"/>
    <property type="match status" value="1"/>
</dbReference>
<keyword evidence="2" id="KW-0677">Repeat</keyword>
<proteinExistence type="inferred from homology"/>
<protein>
    <recommendedName>
        <fullName evidence="5">DYW domain-containing protein</fullName>
    </recommendedName>
</protein>
<dbReference type="FunFam" id="1.25.40.10:FF:000073">
    <property type="entry name" value="Pentatricopeptide repeat-containing protein chloroplastic"/>
    <property type="match status" value="1"/>
</dbReference>
<accession>A0A067JUQ1</accession>
<dbReference type="GO" id="GO:0008270">
    <property type="term" value="F:zinc ion binding"/>
    <property type="evidence" value="ECO:0007669"/>
    <property type="project" value="InterPro"/>
</dbReference>
<evidence type="ECO:0000256" key="1">
    <source>
        <dbReference type="ARBA" id="ARBA00006643"/>
    </source>
</evidence>
<evidence type="ECO:0000256" key="3">
    <source>
        <dbReference type="PROSITE-ProRule" id="PRU00339"/>
    </source>
</evidence>
<organism evidence="6 7">
    <name type="scientific">Jatropha curcas</name>
    <name type="common">Barbados nut</name>
    <dbReference type="NCBI Taxonomy" id="180498"/>
    <lineage>
        <taxon>Eukaryota</taxon>
        <taxon>Viridiplantae</taxon>
        <taxon>Streptophyta</taxon>
        <taxon>Embryophyta</taxon>
        <taxon>Tracheophyta</taxon>
        <taxon>Spermatophyta</taxon>
        <taxon>Magnoliopsida</taxon>
        <taxon>eudicotyledons</taxon>
        <taxon>Gunneridae</taxon>
        <taxon>Pentapetalae</taxon>
        <taxon>rosids</taxon>
        <taxon>fabids</taxon>
        <taxon>Malpighiales</taxon>
        <taxon>Euphorbiaceae</taxon>
        <taxon>Crotonoideae</taxon>
        <taxon>Jatropheae</taxon>
        <taxon>Jatropha</taxon>
    </lineage>
</organism>
<dbReference type="InterPro" id="IPR019734">
    <property type="entry name" value="TPR_rpt"/>
</dbReference>
<feature type="repeat" description="TPR" evidence="3">
    <location>
        <begin position="262"/>
        <end position="295"/>
    </location>
</feature>
<feature type="repeat" description="PPR" evidence="4">
    <location>
        <begin position="160"/>
        <end position="194"/>
    </location>
</feature>
<dbReference type="EMBL" id="KK915213">
    <property type="protein sequence ID" value="KDP23234.1"/>
    <property type="molecule type" value="Genomic_DNA"/>
</dbReference>
<keyword evidence="3" id="KW-0802">TPR repeat</keyword>
<dbReference type="PROSITE" id="PS51375">
    <property type="entry name" value="PPR"/>
    <property type="match status" value="2"/>
</dbReference>
<name>A0A067JUQ1_JATCU</name>
<dbReference type="PANTHER" id="PTHR47926:SF347">
    <property type="entry name" value="PENTATRICOPEPTIDE REPEAT-CONTAINING PROTEIN"/>
    <property type="match status" value="1"/>
</dbReference>
<dbReference type="FunFam" id="1.25.40.10:FF:000158">
    <property type="entry name" value="pentatricopeptide repeat-containing protein At2g33680"/>
    <property type="match status" value="1"/>
</dbReference>
<comment type="similarity">
    <text evidence="1">Belongs to the PPR family. PCMP-H subfamily.</text>
</comment>
<reference evidence="6 7" key="1">
    <citation type="journal article" date="2014" name="PLoS ONE">
        <title>Global Analysis of Gene Expression Profiles in Physic Nut (Jatropha curcas L.) Seedlings Exposed to Salt Stress.</title>
        <authorList>
            <person name="Zhang L."/>
            <person name="Zhang C."/>
            <person name="Wu P."/>
            <person name="Chen Y."/>
            <person name="Li M."/>
            <person name="Jiang H."/>
            <person name="Wu G."/>
        </authorList>
    </citation>
    <scope>NUCLEOTIDE SEQUENCE [LARGE SCALE GENOMIC DNA]</scope>
    <source>
        <strain evidence="7">cv. GZQX0401</strain>
        <tissue evidence="6">Young leaves</tissue>
    </source>
</reference>
<dbReference type="InterPro" id="IPR046960">
    <property type="entry name" value="PPR_At4g14850-like_plant"/>
</dbReference>
<evidence type="ECO:0000313" key="7">
    <source>
        <dbReference type="Proteomes" id="UP000027138"/>
    </source>
</evidence>
<dbReference type="PROSITE" id="PS50005">
    <property type="entry name" value="TPR"/>
    <property type="match status" value="1"/>
</dbReference>
<dbReference type="Pfam" id="PF01535">
    <property type="entry name" value="PPR"/>
    <property type="match status" value="3"/>
</dbReference>
<feature type="domain" description="DYW" evidence="5">
    <location>
        <begin position="574"/>
        <end position="655"/>
    </location>
</feature>
<dbReference type="AlphaFoldDB" id="A0A067JUQ1"/>
<dbReference type="InterPro" id="IPR002885">
    <property type="entry name" value="PPR_rpt"/>
</dbReference>
<dbReference type="GO" id="GO:0003723">
    <property type="term" value="F:RNA binding"/>
    <property type="evidence" value="ECO:0007669"/>
    <property type="project" value="InterPro"/>
</dbReference>
<dbReference type="GO" id="GO:0099402">
    <property type="term" value="P:plant organ development"/>
    <property type="evidence" value="ECO:0007669"/>
    <property type="project" value="UniProtKB-ARBA"/>
</dbReference>
<dbReference type="GO" id="GO:0009451">
    <property type="term" value="P:RNA modification"/>
    <property type="evidence" value="ECO:0007669"/>
    <property type="project" value="InterPro"/>
</dbReference>
<evidence type="ECO:0000259" key="5">
    <source>
        <dbReference type="Pfam" id="PF14432"/>
    </source>
</evidence>
<sequence>MGVNVISSARIHTFFFNSDTAPIHISQSKHLRTLRAPFRVKSGALSFAHQVLDEIPLSDTFAWNNLIHTHLTNRDPAGALSIYLCMLLRGARLDRRTFPRVLTASRLCSNLCLGKQLHGQVLKLGFSSDHYVTTALMEMYGRLDGTHAAKWLFDKSPAKNSISWTMLAKLYLTHNQPDLALHVFYQMMDSNIQIDPVALMTAICACGMLKSLQQGGNVHEIARKCGLEFDILVANSLLKMYIDCDSVEDARATFDRMPNKDIISWTELINVYVKKGEFNEALKLFRQMISVGIKPDALSICSILPACARPAAHKLGKQVHAYLLRNGIERDIRIQNAVMDMYIKSGFLQSASLVFARMQERDVISWTVMILGFSVHGQGELGVELFRRLEKDPSIEIDQFTYEAVLRCCAASCMVEDGKFYFNCIEEPNTTHYCLMVTLLSRAALFEEARAFIEKHQIGRNGKVMRALLDGCQVHQQAKIGEQVIEQLFELEPVSLENYVSESNWYAANAKWEMVGKLEEKIKELSLKPKKAYSWIEFHNKIHTFGTGDASHPRSERIYGELQCLMEKMETSAFNLRDARKRECIEIGHSEMLALSFGLISTRAGVTIRIAKNQSVCRCCHDFAKRISKIVEREIIIKDLNCFHHFKDGICSCRDLL</sequence>
<dbReference type="Gene3D" id="1.25.40.10">
    <property type="entry name" value="Tetratricopeptide repeat domain"/>
    <property type="match status" value="3"/>
</dbReference>
<dbReference type="InterPro" id="IPR011990">
    <property type="entry name" value="TPR-like_helical_dom_sf"/>
</dbReference>
<dbReference type="PANTHER" id="PTHR47926">
    <property type="entry name" value="PENTATRICOPEPTIDE REPEAT-CONTAINING PROTEIN"/>
    <property type="match status" value="1"/>
</dbReference>
<evidence type="ECO:0000313" key="6">
    <source>
        <dbReference type="EMBL" id="KDP23234.1"/>
    </source>
</evidence>
<dbReference type="Proteomes" id="UP000027138">
    <property type="component" value="Unassembled WGS sequence"/>
</dbReference>
<gene>
    <name evidence="6" type="ORF">JCGZ_23067</name>
</gene>
<dbReference type="NCBIfam" id="TIGR00756">
    <property type="entry name" value="PPR"/>
    <property type="match status" value="1"/>
</dbReference>
<feature type="repeat" description="PPR" evidence="4">
    <location>
        <begin position="261"/>
        <end position="295"/>
    </location>
</feature>
<evidence type="ECO:0000256" key="2">
    <source>
        <dbReference type="ARBA" id="ARBA00022737"/>
    </source>
</evidence>
<dbReference type="OrthoDB" id="743409at2759"/>
<dbReference type="InterPro" id="IPR032867">
    <property type="entry name" value="DYW_dom"/>
</dbReference>